<organism evidence="1 2">
    <name type="scientific">Nephila pilipes</name>
    <name type="common">Giant wood spider</name>
    <name type="synonym">Nephila maculata</name>
    <dbReference type="NCBI Taxonomy" id="299642"/>
    <lineage>
        <taxon>Eukaryota</taxon>
        <taxon>Metazoa</taxon>
        <taxon>Ecdysozoa</taxon>
        <taxon>Arthropoda</taxon>
        <taxon>Chelicerata</taxon>
        <taxon>Arachnida</taxon>
        <taxon>Araneae</taxon>
        <taxon>Araneomorphae</taxon>
        <taxon>Entelegynae</taxon>
        <taxon>Araneoidea</taxon>
        <taxon>Nephilidae</taxon>
        <taxon>Nephila</taxon>
    </lineage>
</organism>
<protein>
    <submittedName>
        <fullName evidence="1">Uncharacterized protein</fullName>
    </submittedName>
</protein>
<proteinExistence type="predicted"/>
<sequence length="86" mass="9746">MLFERNIAVPPMVSSYQNGLSNIWVINKQSASRIISKGMYIGLVERFDEEHLCVIADSSEDLNTQHETSKSITDIQNIDYIPDDIS</sequence>
<accession>A0A8X6MWZ6</accession>
<dbReference type="AlphaFoldDB" id="A0A8X6MWZ6"/>
<name>A0A8X6MWZ6_NEPPI</name>
<dbReference type="EMBL" id="BMAW01003132">
    <property type="protein sequence ID" value="GFS81969.1"/>
    <property type="molecule type" value="Genomic_DNA"/>
</dbReference>
<gene>
    <name evidence="1" type="ORF">NPIL_69551</name>
</gene>
<comment type="caution">
    <text evidence="1">The sequence shown here is derived from an EMBL/GenBank/DDBJ whole genome shotgun (WGS) entry which is preliminary data.</text>
</comment>
<evidence type="ECO:0000313" key="1">
    <source>
        <dbReference type="EMBL" id="GFS81969.1"/>
    </source>
</evidence>
<dbReference type="Proteomes" id="UP000887013">
    <property type="component" value="Unassembled WGS sequence"/>
</dbReference>
<keyword evidence="2" id="KW-1185">Reference proteome</keyword>
<dbReference type="OrthoDB" id="6469608at2759"/>
<evidence type="ECO:0000313" key="2">
    <source>
        <dbReference type="Proteomes" id="UP000887013"/>
    </source>
</evidence>
<reference evidence="1" key="1">
    <citation type="submission" date="2020-08" db="EMBL/GenBank/DDBJ databases">
        <title>Multicomponent nature underlies the extraordinary mechanical properties of spider dragline silk.</title>
        <authorList>
            <person name="Kono N."/>
            <person name="Nakamura H."/>
            <person name="Mori M."/>
            <person name="Yoshida Y."/>
            <person name="Ohtoshi R."/>
            <person name="Malay A.D."/>
            <person name="Moran D.A.P."/>
            <person name="Tomita M."/>
            <person name="Numata K."/>
            <person name="Arakawa K."/>
        </authorList>
    </citation>
    <scope>NUCLEOTIDE SEQUENCE</scope>
</reference>